<protein>
    <submittedName>
        <fullName evidence="1">Uncharacterized protein</fullName>
    </submittedName>
</protein>
<reference evidence="1" key="1">
    <citation type="submission" date="2021-05" db="EMBL/GenBank/DDBJ databases">
        <authorList>
            <person name="Pan Q."/>
            <person name="Jouanno E."/>
            <person name="Zahm M."/>
            <person name="Klopp C."/>
            <person name="Cabau C."/>
            <person name="Louis A."/>
            <person name="Berthelot C."/>
            <person name="Parey E."/>
            <person name="Roest Crollius H."/>
            <person name="Montfort J."/>
            <person name="Robinson-Rechavi M."/>
            <person name="Bouchez O."/>
            <person name="Lampietro C."/>
            <person name="Lopez Roques C."/>
            <person name="Donnadieu C."/>
            <person name="Postlethwait J."/>
            <person name="Bobe J."/>
            <person name="Dillon D."/>
            <person name="Chandos A."/>
            <person name="von Hippel F."/>
            <person name="Guiguen Y."/>
        </authorList>
    </citation>
    <scope>NUCLEOTIDE SEQUENCE</scope>
    <source>
        <strain evidence="1">YG-Jan2019</strain>
    </source>
</reference>
<name>A0ACC2H1T8_DALPE</name>
<accession>A0ACC2H1T8</accession>
<evidence type="ECO:0000313" key="1">
    <source>
        <dbReference type="EMBL" id="KAJ8009989.1"/>
    </source>
</evidence>
<sequence length="615" mass="66119">MKRSLQVLRRQLLSVLTIVALSVGLVSSTQELYPSQTTQGPVSMAEPHSATPDQFPATSDWQLEGSSSGGNAWPNHRPTTAHGSWGWHLTHHSSLGQTLTPPSQNSLIYTVATVSLSTVTVKQDSSSVTPSPDDRAHTPNLEVFNPVQSHSYSSRHAKEGLVPYAVIVDQGHSPPSTSPHSKDLPTPSTLNPEVDGALVLNNTLENTDPSQQDFTADMQPSSSSSSNDSSSDEKPVENVQDEKPGESVQDEKPGESVQDEKPWESVQDEKPGESVQDEKPGESVQDEKPGESVQDEKSRESVQDEKPGESVQDEKPGESVQDEKPGESVRAAPELSRSHTITARQVHPMINENPTEGGEITPAEKSLALRPSFPDSASPSPSPQGLSSVAPEPGPVITNATTTNDTQGTGSDGVSPLTLQVNATHDATLGPLWTPSRDTLPNDSSEGSLNEDSSQGNNSSFTEPSSTASGNFLNRLVPATTRDPWGPGNGSDPGLDSPLSRSTICLSKMDIVWIVLAISVPVSSCSVLLTICCMRRKKKSSNQENNLSYWNNAITMDYFNRHAVELPREITCLDNTEEHETSLPPNGDYSNSGVVLVNPFCQETLFINREKACDI</sequence>
<dbReference type="Proteomes" id="UP001157502">
    <property type="component" value="Chromosome 6"/>
</dbReference>
<evidence type="ECO:0000313" key="2">
    <source>
        <dbReference type="Proteomes" id="UP001157502"/>
    </source>
</evidence>
<organism evidence="1 2">
    <name type="scientific">Dallia pectoralis</name>
    <name type="common">Alaska blackfish</name>
    <dbReference type="NCBI Taxonomy" id="75939"/>
    <lineage>
        <taxon>Eukaryota</taxon>
        <taxon>Metazoa</taxon>
        <taxon>Chordata</taxon>
        <taxon>Craniata</taxon>
        <taxon>Vertebrata</taxon>
        <taxon>Euteleostomi</taxon>
        <taxon>Actinopterygii</taxon>
        <taxon>Neopterygii</taxon>
        <taxon>Teleostei</taxon>
        <taxon>Protacanthopterygii</taxon>
        <taxon>Esociformes</taxon>
        <taxon>Umbridae</taxon>
        <taxon>Dallia</taxon>
    </lineage>
</organism>
<comment type="caution">
    <text evidence="1">The sequence shown here is derived from an EMBL/GenBank/DDBJ whole genome shotgun (WGS) entry which is preliminary data.</text>
</comment>
<proteinExistence type="predicted"/>
<keyword evidence="2" id="KW-1185">Reference proteome</keyword>
<gene>
    <name evidence="1" type="ORF">DPEC_G00069890</name>
</gene>
<dbReference type="EMBL" id="CM055733">
    <property type="protein sequence ID" value="KAJ8009989.1"/>
    <property type="molecule type" value="Genomic_DNA"/>
</dbReference>